<accession>A0ABR2ZP38</accession>
<evidence type="ECO:0000313" key="2">
    <source>
        <dbReference type="Proteomes" id="UP001437256"/>
    </source>
</evidence>
<gene>
    <name evidence="1" type="ORF">AAF712_009624</name>
</gene>
<sequence>MPGENLPELEDPLVLLKLLSAIGHELKFVDHLPSLHPENFSTQSLETFLDAIAYAVVDRPGQCAVAARSLEKRENVVHTTLYLAFGSDPPANVEMHLQSIFSLLKNVNLQSDEAQSGALTRTLSRLMYGFSWKRWVHDLYELLERLGTLQVTAPSVAPELMDTLDKLGCLGKTLKITSEADSVEIAMKAVEEMHADWVKQDLFAGRWCGLTGNDCDSFQFLALAAYRKCEQCLYFVEWIDKIISILRRTRALVKIASSTRFSHIFEGTLNVVVLAPPSPLRSLVHVNIEIVPAIISRALETVEGKISAWGQKTDYEEISLRDPRLEHFVQSFTAWVIKKMADSSKQSQKHPRAHPEKHLLSYLDKIGLLSRVDPYFGTSEPTCANCFAMIVSYAKAKAESSRICVGEESFDFYPESELPDFGLEWHQRFVRSLQEEIGVQVTAWMNFQERLMLPDEGKLELLASRRPEPGQNLLRQHHLEFDRPPSEWCDYGKAGYSHKTIAELESINAWMAYHRAPLDIVGGFSSNMTLIIRNYSLPVELLSKHLDISYFLTPSDPMPFSEVVLHLFFRCVSDSQSQTRDKLEIPPPTSWPTILPAFSTLETYQQILLGE</sequence>
<comment type="caution">
    <text evidence="1">The sequence shown here is derived from an EMBL/GenBank/DDBJ whole genome shotgun (WGS) entry which is preliminary data.</text>
</comment>
<dbReference type="EMBL" id="JBBXMP010000081">
    <property type="protein sequence ID" value="KAL0063420.1"/>
    <property type="molecule type" value="Genomic_DNA"/>
</dbReference>
<reference evidence="1 2" key="1">
    <citation type="submission" date="2024-05" db="EMBL/GenBank/DDBJ databases">
        <title>A draft genome resource for the thread blight pathogen Marasmius tenuissimus strain MS-2.</title>
        <authorList>
            <person name="Yulfo-Soto G.E."/>
            <person name="Baruah I.K."/>
            <person name="Amoako-Attah I."/>
            <person name="Bukari Y."/>
            <person name="Meinhardt L.W."/>
            <person name="Bailey B.A."/>
            <person name="Cohen S.P."/>
        </authorList>
    </citation>
    <scope>NUCLEOTIDE SEQUENCE [LARGE SCALE GENOMIC DNA]</scope>
    <source>
        <strain evidence="1 2">MS-2</strain>
    </source>
</reference>
<evidence type="ECO:0000313" key="1">
    <source>
        <dbReference type="EMBL" id="KAL0063420.1"/>
    </source>
</evidence>
<protein>
    <submittedName>
        <fullName evidence="1">Uncharacterized protein</fullName>
    </submittedName>
</protein>
<dbReference type="Proteomes" id="UP001437256">
    <property type="component" value="Unassembled WGS sequence"/>
</dbReference>
<organism evidence="1 2">
    <name type="scientific">Marasmius tenuissimus</name>
    <dbReference type="NCBI Taxonomy" id="585030"/>
    <lineage>
        <taxon>Eukaryota</taxon>
        <taxon>Fungi</taxon>
        <taxon>Dikarya</taxon>
        <taxon>Basidiomycota</taxon>
        <taxon>Agaricomycotina</taxon>
        <taxon>Agaricomycetes</taxon>
        <taxon>Agaricomycetidae</taxon>
        <taxon>Agaricales</taxon>
        <taxon>Marasmiineae</taxon>
        <taxon>Marasmiaceae</taxon>
        <taxon>Marasmius</taxon>
    </lineage>
</organism>
<keyword evidence="2" id="KW-1185">Reference proteome</keyword>
<name>A0ABR2ZP38_9AGAR</name>
<proteinExistence type="predicted"/>